<dbReference type="AlphaFoldDB" id="A0A066RPT7"/>
<sequence>MKKLPLILCALFSLNTFAATYSQDRGIISTVYVNPEGAIALKLQDGFPKAKGDNQCPNANGWAGLKMADNVIKSAILAAKTANLRVMVTIEGCEGDWFKVKDIYLN</sequence>
<dbReference type="EMBL" id="JMIB01000009">
    <property type="protein sequence ID" value="KDM92374.1"/>
    <property type="molecule type" value="Genomic_DNA"/>
</dbReference>
<keyword evidence="3" id="KW-1185">Reference proteome</keyword>
<proteinExistence type="predicted"/>
<dbReference type="RefSeq" id="WP_036750411.1">
    <property type="nucleotide sequence ID" value="NZ_JAGSGC010000015.1"/>
</dbReference>
<dbReference type="Proteomes" id="UP000027192">
    <property type="component" value="Unassembled WGS sequence"/>
</dbReference>
<evidence type="ECO:0000256" key="1">
    <source>
        <dbReference type="SAM" id="SignalP"/>
    </source>
</evidence>
<dbReference type="OrthoDB" id="9803742at2"/>
<organism evidence="2 3">
    <name type="scientific">Photobacterium galatheae</name>
    <dbReference type="NCBI Taxonomy" id="1654360"/>
    <lineage>
        <taxon>Bacteria</taxon>
        <taxon>Pseudomonadati</taxon>
        <taxon>Pseudomonadota</taxon>
        <taxon>Gammaproteobacteria</taxon>
        <taxon>Vibrionales</taxon>
        <taxon>Vibrionaceae</taxon>
        <taxon>Photobacterium</taxon>
    </lineage>
</organism>
<comment type="caution">
    <text evidence="2">The sequence shown here is derived from an EMBL/GenBank/DDBJ whole genome shotgun (WGS) entry which is preliminary data.</text>
</comment>
<protein>
    <submittedName>
        <fullName evidence="2">Uncharacterized protein</fullName>
    </submittedName>
</protein>
<accession>A0A066RPT7</accession>
<reference evidence="2 3" key="1">
    <citation type="submission" date="2014-04" db="EMBL/GenBank/DDBJ databases">
        <title>Draft genome sequence of Photobacterium halotolerans S2753: a solonamide, ngercheumicin and holomycin producer.</title>
        <authorList>
            <person name="Machado H.R."/>
            <person name="Gram L."/>
        </authorList>
    </citation>
    <scope>NUCLEOTIDE SEQUENCE [LARGE SCALE GENOMIC DNA]</scope>
    <source>
        <strain evidence="2 3">S2753</strain>
    </source>
</reference>
<feature type="chain" id="PRO_5001625863" evidence="1">
    <location>
        <begin position="19"/>
        <end position="106"/>
    </location>
</feature>
<keyword evidence="1" id="KW-0732">Signal</keyword>
<gene>
    <name evidence="2" type="ORF">EA58_06550</name>
</gene>
<feature type="signal peptide" evidence="1">
    <location>
        <begin position="1"/>
        <end position="18"/>
    </location>
</feature>
<evidence type="ECO:0000313" key="2">
    <source>
        <dbReference type="EMBL" id="KDM92374.1"/>
    </source>
</evidence>
<evidence type="ECO:0000313" key="3">
    <source>
        <dbReference type="Proteomes" id="UP000027192"/>
    </source>
</evidence>
<name>A0A066RPT7_9GAMM</name>